<proteinExistence type="predicted"/>
<comment type="caution">
    <text evidence="2">The sequence shown here is derived from an EMBL/GenBank/DDBJ whole genome shotgun (WGS) entry which is preliminary data.</text>
</comment>
<name>A0ABS2NDD7_9BACI</name>
<evidence type="ECO:0000313" key="2">
    <source>
        <dbReference type="EMBL" id="MBM7585861.1"/>
    </source>
</evidence>
<evidence type="ECO:0000259" key="1">
    <source>
        <dbReference type="Pfam" id="PF14213"/>
    </source>
</evidence>
<gene>
    <name evidence="2" type="ORF">JOC86_002403</name>
</gene>
<dbReference type="RefSeq" id="WP_205172655.1">
    <property type="nucleotide sequence ID" value="NZ_JAFBDZ010000002.1"/>
</dbReference>
<keyword evidence="3" id="KW-1185">Reference proteome</keyword>
<organism evidence="2 3">
    <name type="scientific">Rossellomorea pakistanensis</name>
    <dbReference type="NCBI Taxonomy" id="992288"/>
    <lineage>
        <taxon>Bacteria</taxon>
        <taxon>Bacillati</taxon>
        <taxon>Bacillota</taxon>
        <taxon>Bacilli</taxon>
        <taxon>Bacillales</taxon>
        <taxon>Bacillaceae</taxon>
        <taxon>Rossellomorea</taxon>
    </lineage>
</organism>
<protein>
    <recommendedName>
        <fullName evidence="1">DUF4325 domain-containing protein</fullName>
    </recommendedName>
</protein>
<dbReference type="EMBL" id="JAFBDZ010000002">
    <property type="protein sequence ID" value="MBM7585861.1"/>
    <property type="molecule type" value="Genomic_DNA"/>
</dbReference>
<feature type="domain" description="DUF4325" evidence="1">
    <location>
        <begin position="19"/>
        <end position="80"/>
    </location>
</feature>
<dbReference type="Proteomes" id="UP001646157">
    <property type="component" value="Unassembled WGS sequence"/>
</dbReference>
<dbReference type="InterPro" id="IPR025474">
    <property type="entry name" value="DUF4325"/>
</dbReference>
<dbReference type="Pfam" id="PF14213">
    <property type="entry name" value="DUF4325"/>
    <property type="match status" value="1"/>
</dbReference>
<sequence>MGLIRISDHIGRCYSNKEGKTIQTILKRELNKGNPITVSFEKIDGVTSSFVNTAFIELLDDFEFNTIKSSIKFINTSKQINEMIKDRFKFEVDRRKKLVLA</sequence>
<evidence type="ECO:0000313" key="3">
    <source>
        <dbReference type="Proteomes" id="UP001646157"/>
    </source>
</evidence>
<reference evidence="2 3" key="1">
    <citation type="submission" date="2021-01" db="EMBL/GenBank/DDBJ databases">
        <title>Genomic Encyclopedia of Type Strains, Phase IV (KMG-IV): sequencing the most valuable type-strain genomes for metagenomic binning, comparative biology and taxonomic classification.</title>
        <authorList>
            <person name="Goeker M."/>
        </authorList>
    </citation>
    <scope>NUCLEOTIDE SEQUENCE [LARGE SCALE GENOMIC DNA]</scope>
    <source>
        <strain evidence="2 3">DSM 24834</strain>
    </source>
</reference>
<accession>A0ABS2NDD7</accession>